<sequence>MLYSLLIVCVGCATACAIFVEPLLYLQLEPETTTPLNCDNIPCPLIFKPVCGSDGETYSNACVLGAENCRRGPADKIFIEHEGFCPPGQQETTTTVRTSST</sequence>
<organism evidence="6 7">
    <name type="scientific">Candidula unifasciata</name>
    <dbReference type="NCBI Taxonomy" id="100452"/>
    <lineage>
        <taxon>Eukaryota</taxon>
        <taxon>Metazoa</taxon>
        <taxon>Spiralia</taxon>
        <taxon>Lophotrochozoa</taxon>
        <taxon>Mollusca</taxon>
        <taxon>Gastropoda</taxon>
        <taxon>Heterobranchia</taxon>
        <taxon>Euthyneura</taxon>
        <taxon>Panpulmonata</taxon>
        <taxon>Eupulmonata</taxon>
        <taxon>Stylommatophora</taxon>
        <taxon>Helicina</taxon>
        <taxon>Helicoidea</taxon>
        <taxon>Geomitridae</taxon>
        <taxon>Candidula</taxon>
    </lineage>
</organism>
<dbReference type="InterPro" id="IPR050653">
    <property type="entry name" value="Prot_Inhib_GrowthFact_Antg"/>
</dbReference>
<dbReference type="CDD" id="cd00104">
    <property type="entry name" value="KAZAL_FS"/>
    <property type="match status" value="1"/>
</dbReference>
<evidence type="ECO:0000256" key="1">
    <source>
        <dbReference type="ARBA" id="ARBA00022690"/>
    </source>
</evidence>
<proteinExistence type="predicted"/>
<dbReference type="GO" id="GO:0030154">
    <property type="term" value="P:cell differentiation"/>
    <property type="evidence" value="ECO:0007669"/>
    <property type="project" value="TreeGrafter"/>
</dbReference>
<dbReference type="AlphaFoldDB" id="A0A8S3Z0B4"/>
<name>A0A8S3Z0B4_9EUPU</name>
<keyword evidence="3" id="KW-1015">Disulfide bond</keyword>
<reference evidence="6" key="1">
    <citation type="submission" date="2021-04" db="EMBL/GenBank/DDBJ databases">
        <authorList>
            <consortium name="Molecular Ecology Group"/>
        </authorList>
    </citation>
    <scope>NUCLEOTIDE SEQUENCE</scope>
</reference>
<gene>
    <name evidence="6" type="ORF">CUNI_LOCUS8302</name>
</gene>
<dbReference type="EMBL" id="CAJHNH020001353">
    <property type="protein sequence ID" value="CAG5122744.1"/>
    <property type="molecule type" value="Genomic_DNA"/>
</dbReference>
<evidence type="ECO:0000256" key="2">
    <source>
        <dbReference type="ARBA" id="ARBA00022900"/>
    </source>
</evidence>
<feature type="chain" id="PRO_5035877244" description="Kazal-like domain-containing protein" evidence="4">
    <location>
        <begin position="18"/>
        <end position="101"/>
    </location>
</feature>
<dbReference type="SUPFAM" id="SSF100895">
    <property type="entry name" value="Kazal-type serine protease inhibitors"/>
    <property type="match status" value="1"/>
</dbReference>
<dbReference type="Pfam" id="PF07648">
    <property type="entry name" value="Kazal_2"/>
    <property type="match status" value="1"/>
</dbReference>
<accession>A0A8S3Z0B4</accession>
<dbReference type="Proteomes" id="UP000678393">
    <property type="component" value="Unassembled WGS sequence"/>
</dbReference>
<keyword evidence="1" id="KW-0646">Protease inhibitor</keyword>
<dbReference type="GO" id="GO:0005576">
    <property type="term" value="C:extracellular region"/>
    <property type="evidence" value="ECO:0007669"/>
    <property type="project" value="TreeGrafter"/>
</dbReference>
<comment type="caution">
    <text evidence="6">The sequence shown here is derived from an EMBL/GenBank/DDBJ whole genome shotgun (WGS) entry which is preliminary data.</text>
</comment>
<dbReference type="PANTHER" id="PTHR10913:SF45">
    <property type="entry name" value="FOLLISTATIN, ISOFORM A-RELATED"/>
    <property type="match status" value="1"/>
</dbReference>
<dbReference type="InterPro" id="IPR036058">
    <property type="entry name" value="Kazal_dom_sf"/>
</dbReference>
<evidence type="ECO:0000259" key="5">
    <source>
        <dbReference type="PROSITE" id="PS51465"/>
    </source>
</evidence>
<feature type="domain" description="Kazal-like" evidence="5">
    <location>
        <begin position="32"/>
        <end position="87"/>
    </location>
</feature>
<evidence type="ECO:0000313" key="7">
    <source>
        <dbReference type="Proteomes" id="UP000678393"/>
    </source>
</evidence>
<dbReference type="PROSITE" id="PS51465">
    <property type="entry name" value="KAZAL_2"/>
    <property type="match status" value="1"/>
</dbReference>
<keyword evidence="4" id="KW-0732">Signal</keyword>
<evidence type="ECO:0000256" key="3">
    <source>
        <dbReference type="ARBA" id="ARBA00023157"/>
    </source>
</evidence>
<evidence type="ECO:0000256" key="4">
    <source>
        <dbReference type="SAM" id="SignalP"/>
    </source>
</evidence>
<dbReference type="Gene3D" id="3.30.60.30">
    <property type="match status" value="1"/>
</dbReference>
<keyword evidence="2" id="KW-0722">Serine protease inhibitor</keyword>
<feature type="signal peptide" evidence="4">
    <location>
        <begin position="1"/>
        <end position="17"/>
    </location>
</feature>
<protein>
    <recommendedName>
        <fullName evidence="5">Kazal-like domain-containing protein</fullName>
    </recommendedName>
</protein>
<dbReference type="SMART" id="SM00280">
    <property type="entry name" value="KAZAL"/>
    <property type="match status" value="1"/>
</dbReference>
<keyword evidence="7" id="KW-1185">Reference proteome</keyword>
<evidence type="ECO:0000313" key="6">
    <source>
        <dbReference type="EMBL" id="CAG5122744.1"/>
    </source>
</evidence>
<dbReference type="GO" id="GO:0004867">
    <property type="term" value="F:serine-type endopeptidase inhibitor activity"/>
    <property type="evidence" value="ECO:0007669"/>
    <property type="project" value="UniProtKB-KW"/>
</dbReference>
<dbReference type="InterPro" id="IPR002350">
    <property type="entry name" value="Kazal_dom"/>
</dbReference>
<dbReference type="OrthoDB" id="88853at2759"/>
<dbReference type="PANTHER" id="PTHR10913">
    <property type="entry name" value="FOLLISTATIN-RELATED"/>
    <property type="match status" value="1"/>
</dbReference>